<evidence type="ECO:0000313" key="1">
    <source>
        <dbReference type="EMBL" id="KAF9652545.1"/>
    </source>
</evidence>
<dbReference type="Proteomes" id="UP000886501">
    <property type="component" value="Unassembled WGS sequence"/>
</dbReference>
<keyword evidence="2" id="KW-1185">Reference proteome</keyword>
<reference evidence="1" key="1">
    <citation type="submission" date="2019-10" db="EMBL/GenBank/DDBJ databases">
        <authorList>
            <consortium name="DOE Joint Genome Institute"/>
            <person name="Kuo A."/>
            <person name="Miyauchi S."/>
            <person name="Kiss E."/>
            <person name="Drula E."/>
            <person name="Kohler A."/>
            <person name="Sanchez-Garcia M."/>
            <person name="Andreopoulos B."/>
            <person name="Barry K.W."/>
            <person name="Bonito G."/>
            <person name="Buee M."/>
            <person name="Carver A."/>
            <person name="Chen C."/>
            <person name="Cichocki N."/>
            <person name="Clum A."/>
            <person name="Culley D."/>
            <person name="Crous P.W."/>
            <person name="Fauchery L."/>
            <person name="Girlanda M."/>
            <person name="Hayes R."/>
            <person name="Keri Z."/>
            <person name="Labutti K."/>
            <person name="Lipzen A."/>
            <person name="Lombard V."/>
            <person name="Magnuson J."/>
            <person name="Maillard F."/>
            <person name="Morin E."/>
            <person name="Murat C."/>
            <person name="Nolan M."/>
            <person name="Ohm R."/>
            <person name="Pangilinan J."/>
            <person name="Pereira M."/>
            <person name="Perotto S."/>
            <person name="Peter M."/>
            <person name="Riley R."/>
            <person name="Sitrit Y."/>
            <person name="Stielow B."/>
            <person name="Szollosi G."/>
            <person name="Zifcakova L."/>
            <person name="Stursova M."/>
            <person name="Spatafora J.W."/>
            <person name="Tedersoo L."/>
            <person name="Vaario L.-M."/>
            <person name="Yamada A."/>
            <person name="Yan M."/>
            <person name="Wang P."/>
            <person name="Xu J."/>
            <person name="Bruns T."/>
            <person name="Baldrian P."/>
            <person name="Vilgalys R."/>
            <person name="Henrissat B."/>
            <person name="Grigoriev I.V."/>
            <person name="Hibbett D."/>
            <person name="Nagy L.G."/>
            <person name="Martin F.M."/>
        </authorList>
    </citation>
    <scope>NUCLEOTIDE SEQUENCE</scope>
    <source>
        <strain evidence="1">P2</strain>
    </source>
</reference>
<name>A0ACB6ZT03_THEGA</name>
<dbReference type="EMBL" id="MU117968">
    <property type="protein sequence ID" value="KAF9652545.1"/>
    <property type="molecule type" value="Genomic_DNA"/>
</dbReference>
<protein>
    <submittedName>
        <fullName evidence="1">Uncharacterized protein</fullName>
    </submittedName>
</protein>
<gene>
    <name evidence="1" type="ORF">BDM02DRAFT_2771199</name>
</gene>
<sequence length="243" mass="27574">MSSRKKRKHGASPTTGDLDDRILHIQAYEADIRCSPTSARSLEANGSHIGEALIKHSMGDNSEIWLDRYDARLILGSSSTQPGERRSPSPSGWSDIPSDTEDTFFFGQAEAEDYRRDKRRRLIESAREERLRALEQLEPTNEQQETYWASDEEPDKVQKNLMQRTALHIQSSPNPAHLEMRILANHGADHRFAFLRGRWSRYWKAATEQARTKILKRDEPAGLGGLAGYGSDDDSDADHEERG</sequence>
<evidence type="ECO:0000313" key="2">
    <source>
        <dbReference type="Proteomes" id="UP000886501"/>
    </source>
</evidence>
<organism evidence="1 2">
    <name type="scientific">Thelephora ganbajun</name>
    <name type="common">Ganba fungus</name>
    <dbReference type="NCBI Taxonomy" id="370292"/>
    <lineage>
        <taxon>Eukaryota</taxon>
        <taxon>Fungi</taxon>
        <taxon>Dikarya</taxon>
        <taxon>Basidiomycota</taxon>
        <taxon>Agaricomycotina</taxon>
        <taxon>Agaricomycetes</taxon>
        <taxon>Thelephorales</taxon>
        <taxon>Thelephoraceae</taxon>
        <taxon>Thelephora</taxon>
    </lineage>
</organism>
<proteinExistence type="predicted"/>
<accession>A0ACB6ZT03</accession>
<reference evidence="1" key="2">
    <citation type="journal article" date="2020" name="Nat. Commun.">
        <title>Large-scale genome sequencing of mycorrhizal fungi provides insights into the early evolution of symbiotic traits.</title>
        <authorList>
            <person name="Miyauchi S."/>
            <person name="Kiss E."/>
            <person name="Kuo A."/>
            <person name="Drula E."/>
            <person name="Kohler A."/>
            <person name="Sanchez-Garcia M."/>
            <person name="Morin E."/>
            <person name="Andreopoulos B."/>
            <person name="Barry K.W."/>
            <person name="Bonito G."/>
            <person name="Buee M."/>
            <person name="Carver A."/>
            <person name="Chen C."/>
            <person name="Cichocki N."/>
            <person name="Clum A."/>
            <person name="Culley D."/>
            <person name="Crous P.W."/>
            <person name="Fauchery L."/>
            <person name="Girlanda M."/>
            <person name="Hayes R.D."/>
            <person name="Keri Z."/>
            <person name="LaButti K."/>
            <person name="Lipzen A."/>
            <person name="Lombard V."/>
            <person name="Magnuson J."/>
            <person name="Maillard F."/>
            <person name="Murat C."/>
            <person name="Nolan M."/>
            <person name="Ohm R.A."/>
            <person name="Pangilinan J."/>
            <person name="Pereira M.F."/>
            <person name="Perotto S."/>
            <person name="Peter M."/>
            <person name="Pfister S."/>
            <person name="Riley R."/>
            <person name="Sitrit Y."/>
            <person name="Stielow J.B."/>
            <person name="Szollosi G."/>
            <person name="Zifcakova L."/>
            <person name="Stursova M."/>
            <person name="Spatafora J.W."/>
            <person name="Tedersoo L."/>
            <person name="Vaario L.M."/>
            <person name="Yamada A."/>
            <person name="Yan M."/>
            <person name="Wang P."/>
            <person name="Xu J."/>
            <person name="Bruns T."/>
            <person name="Baldrian P."/>
            <person name="Vilgalys R."/>
            <person name="Dunand C."/>
            <person name="Henrissat B."/>
            <person name="Grigoriev I.V."/>
            <person name="Hibbett D."/>
            <person name="Nagy L.G."/>
            <person name="Martin F.M."/>
        </authorList>
    </citation>
    <scope>NUCLEOTIDE SEQUENCE</scope>
    <source>
        <strain evidence="1">P2</strain>
    </source>
</reference>
<comment type="caution">
    <text evidence="1">The sequence shown here is derived from an EMBL/GenBank/DDBJ whole genome shotgun (WGS) entry which is preliminary data.</text>
</comment>